<dbReference type="PROSITE" id="PS00018">
    <property type="entry name" value="EF_HAND_1"/>
    <property type="match status" value="1"/>
</dbReference>
<protein>
    <submittedName>
        <fullName evidence="5">OmpH family outer membrane protein</fullName>
    </submittedName>
</protein>
<dbReference type="InterPro" id="IPR005632">
    <property type="entry name" value="Chaperone_Skp"/>
</dbReference>
<keyword evidence="2 3" id="KW-0732">Signal</keyword>
<dbReference type="GO" id="GO:0005829">
    <property type="term" value="C:cytosol"/>
    <property type="evidence" value="ECO:0007669"/>
    <property type="project" value="TreeGrafter"/>
</dbReference>
<comment type="similarity">
    <text evidence="1">Belongs to the Skp family.</text>
</comment>
<dbReference type="GO" id="GO:0050821">
    <property type="term" value="P:protein stabilization"/>
    <property type="evidence" value="ECO:0007669"/>
    <property type="project" value="TreeGrafter"/>
</dbReference>
<dbReference type="Gene3D" id="3.30.910.20">
    <property type="entry name" value="Skp domain"/>
    <property type="match status" value="1"/>
</dbReference>
<sequence>MKTLIKSVTAIGFSALAIAASPVAAQVTGKVAVLNPTEVVIKAAAFQSAYQQIATTYSVQRTTIQQRDAQVQELLKQLDTNSDGNIDEAELTAAQGTPQAGQIEQIETEVSTLQNQIDRARVYAVEQILIQYGAAAQQVIEKENIQLVFAPDAVRFAKPEANIGDKVVAALNALAPNVGITPPQNWQPAQQSVALFQQVQQVLMSAQAQAQAAAAAATPAPAQPAPTGR</sequence>
<feature type="domain" description="EF-hand" evidence="4">
    <location>
        <begin position="66"/>
        <end position="101"/>
    </location>
</feature>
<accession>A0A6I4SPM7</accession>
<dbReference type="GO" id="GO:0051082">
    <property type="term" value="F:unfolded protein binding"/>
    <property type="evidence" value="ECO:0007669"/>
    <property type="project" value="InterPro"/>
</dbReference>
<dbReference type="InterPro" id="IPR018247">
    <property type="entry name" value="EF_Hand_1_Ca_BS"/>
</dbReference>
<evidence type="ECO:0000313" key="6">
    <source>
        <dbReference type="Proteomes" id="UP000468943"/>
    </source>
</evidence>
<dbReference type="InterPro" id="IPR024930">
    <property type="entry name" value="Skp_dom_sf"/>
</dbReference>
<dbReference type="AlphaFoldDB" id="A0A6I4SPM7"/>
<evidence type="ECO:0000259" key="4">
    <source>
        <dbReference type="PROSITE" id="PS50222"/>
    </source>
</evidence>
<dbReference type="SUPFAM" id="SSF111384">
    <property type="entry name" value="OmpH-like"/>
    <property type="match status" value="1"/>
</dbReference>
<dbReference type="PANTHER" id="PTHR35089:SF1">
    <property type="entry name" value="CHAPERONE PROTEIN SKP"/>
    <property type="match status" value="1"/>
</dbReference>
<dbReference type="EMBL" id="WTYS01000001">
    <property type="protein sequence ID" value="MXO57338.1"/>
    <property type="molecule type" value="Genomic_DNA"/>
</dbReference>
<dbReference type="PROSITE" id="PS50222">
    <property type="entry name" value="EF_HAND_2"/>
    <property type="match status" value="1"/>
</dbReference>
<dbReference type="OrthoDB" id="7427936at2"/>
<keyword evidence="6" id="KW-1185">Reference proteome</keyword>
<feature type="signal peptide" evidence="3">
    <location>
        <begin position="1"/>
        <end position="25"/>
    </location>
</feature>
<dbReference type="PANTHER" id="PTHR35089">
    <property type="entry name" value="CHAPERONE PROTEIN SKP"/>
    <property type="match status" value="1"/>
</dbReference>
<evidence type="ECO:0000256" key="2">
    <source>
        <dbReference type="ARBA" id="ARBA00022729"/>
    </source>
</evidence>
<name>A0A6I4SPM7_9SPHN</name>
<evidence type="ECO:0000256" key="1">
    <source>
        <dbReference type="ARBA" id="ARBA00009091"/>
    </source>
</evidence>
<gene>
    <name evidence="5" type="ORF">GRI36_10640</name>
</gene>
<feature type="chain" id="PRO_5026129978" evidence="3">
    <location>
        <begin position="26"/>
        <end position="229"/>
    </location>
</feature>
<dbReference type="Proteomes" id="UP000468943">
    <property type="component" value="Unassembled WGS sequence"/>
</dbReference>
<reference evidence="5 6" key="1">
    <citation type="submission" date="2019-12" db="EMBL/GenBank/DDBJ databases">
        <title>Genomic-based taxomic classification of the family Erythrobacteraceae.</title>
        <authorList>
            <person name="Xu L."/>
        </authorList>
    </citation>
    <scope>NUCLEOTIDE SEQUENCE [LARGE SCALE GENOMIC DNA]</scope>
    <source>
        <strain evidence="5 6">JCM 17802</strain>
    </source>
</reference>
<evidence type="ECO:0000313" key="5">
    <source>
        <dbReference type="EMBL" id="MXO57338.1"/>
    </source>
</evidence>
<dbReference type="SMART" id="SM00935">
    <property type="entry name" value="OmpH"/>
    <property type="match status" value="1"/>
</dbReference>
<dbReference type="Pfam" id="PF03938">
    <property type="entry name" value="OmpH"/>
    <property type="match status" value="1"/>
</dbReference>
<dbReference type="InterPro" id="IPR002048">
    <property type="entry name" value="EF_hand_dom"/>
</dbReference>
<comment type="caution">
    <text evidence="5">The sequence shown here is derived from an EMBL/GenBank/DDBJ whole genome shotgun (WGS) entry which is preliminary data.</text>
</comment>
<dbReference type="GO" id="GO:0005509">
    <property type="term" value="F:calcium ion binding"/>
    <property type="evidence" value="ECO:0007669"/>
    <property type="project" value="InterPro"/>
</dbReference>
<organism evidence="5 6">
    <name type="scientific">Pontixanthobacter gangjinensis</name>
    <dbReference type="NCBI Taxonomy" id="1028742"/>
    <lineage>
        <taxon>Bacteria</taxon>
        <taxon>Pseudomonadati</taxon>
        <taxon>Pseudomonadota</taxon>
        <taxon>Alphaproteobacteria</taxon>
        <taxon>Sphingomonadales</taxon>
        <taxon>Erythrobacteraceae</taxon>
        <taxon>Pontixanthobacter</taxon>
    </lineage>
</organism>
<dbReference type="RefSeq" id="WP_160598438.1">
    <property type="nucleotide sequence ID" value="NZ_WTYS01000001.1"/>
</dbReference>
<proteinExistence type="inferred from homology"/>
<evidence type="ECO:0000256" key="3">
    <source>
        <dbReference type="SAM" id="SignalP"/>
    </source>
</evidence>